<evidence type="ECO:0000313" key="2">
    <source>
        <dbReference type="EMBL" id="JAG22174.1"/>
    </source>
</evidence>
<proteinExistence type="predicted"/>
<evidence type="ECO:0000256" key="1">
    <source>
        <dbReference type="PROSITE-ProRule" id="PRU01006"/>
    </source>
</evidence>
<dbReference type="EMBL" id="GBHO01021430">
    <property type="protein sequence ID" value="JAG22174.1"/>
    <property type="molecule type" value="Transcribed_RNA"/>
</dbReference>
<protein>
    <submittedName>
        <fullName evidence="2">Putative clathrin heavy chain 1</fullName>
    </submittedName>
</protein>
<organism evidence="2">
    <name type="scientific">Lygus hesperus</name>
    <name type="common">Western plant bug</name>
    <dbReference type="NCBI Taxonomy" id="30085"/>
    <lineage>
        <taxon>Eukaryota</taxon>
        <taxon>Metazoa</taxon>
        <taxon>Ecdysozoa</taxon>
        <taxon>Arthropoda</taxon>
        <taxon>Hexapoda</taxon>
        <taxon>Insecta</taxon>
        <taxon>Pterygota</taxon>
        <taxon>Neoptera</taxon>
        <taxon>Paraneoptera</taxon>
        <taxon>Hemiptera</taxon>
        <taxon>Heteroptera</taxon>
        <taxon>Panheteroptera</taxon>
        <taxon>Cimicomorpha</taxon>
        <taxon>Miridae</taxon>
        <taxon>Mirini</taxon>
        <taxon>Lygus</taxon>
    </lineage>
</organism>
<sequence length="120" mass="13832">MQFIEAFVQKKAPQTAPIVFGVLLDFNISEEQIQKLLSGLRIPQDDPDWIVRLTESFEKRTHLYPLRTWLENIVNDGNTDSKVHASLAKVYVDSNSSNAKYFLETNQYYDSLIIGKFCES</sequence>
<dbReference type="SUPFAM" id="SSF48371">
    <property type="entry name" value="ARM repeat"/>
    <property type="match status" value="1"/>
</dbReference>
<accession>A0A0A9XQF9</accession>
<dbReference type="PANTHER" id="PTHR10292:SF1">
    <property type="entry name" value="CLATHRIN HEAVY CHAIN"/>
    <property type="match status" value="1"/>
</dbReference>
<dbReference type="GO" id="GO:0006886">
    <property type="term" value="P:intracellular protein transport"/>
    <property type="evidence" value="ECO:0007669"/>
    <property type="project" value="UniProtKB-UniRule"/>
</dbReference>
<reference evidence="2" key="1">
    <citation type="journal article" date="2014" name="PLoS ONE">
        <title>Transcriptome-Based Identification of ABC Transporters in the Western Tarnished Plant Bug Lygus hesperus.</title>
        <authorList>
            <person name="Hull J.J."/>
            <person name="Chaney K."/>
            <person name="Geib S.M."/>
            <person name="Fabrick J.A."/>
            <person name="Brent C.S."/>
            <person name="Walsh D."/>
            <person name="Lavine L.C."/>
        </authorList>
    </citation>
    <scope>NUCLEOTIDE SEQUENCE</scope>
</reference>
<dbReference type="PROSITE" id="PS50236">
    <property type="entry name" value="CHCR"/>
    <property type="match status" value="1"/>
</dbReference>
<dbReference type="Pfam" id="PF00637">
    <property type="entry name" value="Clathrin"/>
    <property type="match status" value="1"/>
</dbReference>
<name>A0A0A9XQF9_LYGHE</name>
<reference evidence="2" key="2">
    <citation type="submission" date="2014-07" db="EMBL/GenBank/DDBJ databases">
        <authorList>
            <person name="Hull J."/>
        </authorList>
    </citation>
    <scope>NUCLEOTIDE SEQUENCE</scope>
</reference>
<feature type="non-terminal residue" evidence="2">
    <location>
        <position position="120"/>
    </location>
</feature>
<dbReference type="InterPro" id="IPR016024">
    <property type="entry name" value="ARM-type_fold"/>
</dbReference>
<dbReference type="InterPro" id="IPR055358">
    <property type="entry name" value="CHCR"/>
</dbReference>
<gene>
    <name evidence="2" type="primary">chc-1</name>
    <name evidence="2" type="ORF">CM83_102275</name>
</gene>
<dbReference type="InterPro" id="IPR000547">
    <property type="entry name" value="Clathrin_H-chain/VPS_repeat"/>
</dbReference>
<dbReference type="AlphaFoldDB" id="A0A0A9XQF9"/>
<dbReference type="GO" id="GO:0071439">
    <property type="term" value="C:clathrin complex"/>
    <property type="evidence" value="ECO:0007669"/>
    <property type="project" value="TreeGrafter"/>
</dbReference>
<dbReference type="PANTHER" id="PTHR10292">
    <property type="entry name" value="CLATHRIN HEAVY CHAIN RELATED"/>
    <property type="match status" value="1"/>
</dbReference>
<dbReference type="GO" id="GO:0032051">
    <property type="term" value="F:clathrin light chain binding"/>
    <property type="evidence" value="ECO:0007669"/>
    <property type="project" value="TreeGrafter"/>
</dbReference>
<feature type="repeat" description="CHCR" evidence="1">
    <location>
        <begin position="41"/>
        <end position="120"/>
    </location>
</feature>
<dbReference type="GO" id="GO:0016050">
    <property type="term" value="P:vesicle organization"/>
    <property type="evidence" value="ECO:0007669"/>
    <property type="project" value="UniProtKB-ARBA"/>
</dbReference>
<dbReference type="GO" id="GO:0006898">
    <property type="term" value="P:receptor-mediated endocytosis"/>
    <property type="evidence" value="ECO:0007669"/>
    <property type="project" value="TreeGrafter"/>
</dbReference>